<dbReference type="EMBL" id="CP065053">
    <property type="protein sequence ID" value="QPI50291.1"/>
    <property type="molecule type" value="Genomic_DNA"/>
</dbReference>
<reference evidence="1 2" key="1">
    <citation type="submission" date="2020-11" db="EMBL/GenBank/DDBJ databases">
        <authorList>
            <person name="Sun Q."/>
        </authorList>
    </citation>
    <scope>NUCLEOTIDE SEQUENCE [LARGE SCALE GENOMIC DNA]</scope>
    <source>
        <strain evidence="1 2">P8398</strain>
    </source>
</reference>
<accession>A0AA48WD26</accession>
<organism evidence="1 2">
    <name type="scientific">Massilia antarctica</name>
    <dbReference type="NCBI Taxonomy" id="2765360"/>
    <lineage>
        <taxon>Bacteria</taxon>
        <taxon>Pseudomonadati</taxon>
        <taxon>Pseudomonadota</taxon>
        <taxon>Betaproteobacteria</taxon>
        <taxon>Burkholderiales</taxon>
        <taxon>Oxalobacteraceae</taxon>
        <taxon>Telluria group</taxon>
        <taxon>Massilia</taxon>
    </lineage>
</organism>
<evidence type="ECO:0000313" key="1">
    <source>
        <dbReference type="EMBL" id="QPI50291.1"/>
    </source>
</evidence>
<sequence>MSSKHPQNPSEPCQHVTIADSSIGHVSICPECSVLHLSLNHVSVRFTPEAFRALSGMVGDAQARLDHVAQSNAAAAAAAAAAVIDAARHGPKLH</sequence>
<protein>
    <submittedName>
        <fullName evidence="1">Uncharacterized protein</fullName>
    </submittedName>
</protein>
<dbReference type="RefSeq" id="WP_206089833.1">
    <property type="nucleotide sequence ID" value="NZ_CP065053.1"/>
</dbReference>
<evidence type="ECO:0000313" key="2">
    <source>
        <dbReference type="Proteomes" id="UP000662888"/>
    </source>
</evidence>
<keyword evidence="2" id="KW-1185">Reference proteome</keyword>
<proteinExistence type="predicted"/>
<gene>
    <name evidence="1" type="ORF">IV454_01225</name>
</gene>
<dbReference type="Proteomes" id="UP000662888">
    <property type="component" value="Chromosome"/>
</dbReference>
<name>A0AA48WD26_9BURK</name>